<keyword evidence="3" id="KW-1185">Reference proteome</keyword>
<organism evidence="2 3">
    <name type="scientific">Thelonectria olida</name>
    <dbReference type="NCBI Taxonomy" id="1576542"/>
    <lineage>
        <taxon>Eukaryota</taxon>
        <taxon>Fungi</taxon>
        <taxon>Dikarya</taxon>
        <taxon>Ascomycota</taxon>
        <taxon>Pezizomycotina</taxon>
        <taxon>Sordariomycetes</taxon>
        <taxon>Hypocreomycetidae</taxon>
        <taxon>Hypocreales</taxon>
        <taxon>Nectriaceae</taxon>
        <taxon>Thelonectria</taxon>
    </lineage>
</organism>
<feature type="compositionally biased region" description="Polar residues" evidence="1">
    <location>
        <begin position="50"/>
        <end position="63"/>
    </location>
</feature>
<name>A0A9P9AM91_9HYPO</name>
<dbReference type="EMBL" id="JAGPYM010000031">
    <property type="protein sequence ID" value="KAH6877050.1"/>
    <property type="molecule type" value="Genomic_DNA"/>
</dbReference>
<evidence type="ECO:0000256" key="1">
    <source>
        <dbReference type="SAM" id="MobiDB-lite"/>
    </source>
</evidence>
<sequence>MNTGQRQGIENSSCLYTIQDDISGCSYGELSPNALNMPNSLRSGTERMKQPQTSYVDGNQPASSGGACVIEDMSMGNDGQQILVSTTGQPVRVQRMTAGSRAMQFVGSVSDESFQFYLQVQMKR</sequence>
<dbReference type="AlphaFoldDB" id="A0A9P9AM91"/>
<evidence type="ECO:0000313" key="2">
    <source>
        <dbReference type="EMBL" id="KAH6877050.1"/>
    </source>
</evidence>
<dbReference type="OrthoDB" id="5068804at2759"/>
<feature type="region of interest" description="Disordered" evidence="1">
    <location>
        <begin position="40"/>
        <end position="63"/>
    </location>
</feature>
<reference evidence="2 3" key="1">
    <citation type="journal article" date="2021" name="Nat. Commun.">
        <title>Genetic determinants of endophytism in the Arabidopsis root mycobiome.</title>
        <authorList>
            <person name="Mesny F."/>
            <person name="Miyauchi S."/>
            <person name="Thiergart T."/>
            <person name="Pickel B."/>
            <person name="Atanasova L."/>
            <person name="Karlsson M."/>
            <person name="Huettel B."/>
            <person name="Barry K.W."/>
            <person name="Haridas S."/>
            <person name="Chen C."/>
            <person name="Bauer D."/>
            <person name="Andreopoulos W."/>
            <person name="Pangilinan J."/>
            <person name="LaButti K."/>
            <person name="Riley R."/>
            <person name="Lipzen A."/>
            <person name="Clum A."/>
            <person name="Drula E."/>
            <person name="Henrissat B."/>
            <person name="Kohler A."/>
            <person name="Grigoriev I.V."/>
            <person name="Martin F.M."/>
            <person name="Hacquard S."/>
        </authorList>
    </citation>
    <scope>NUCLEOTIDE SEQUENCE [LARGE SCALE GENOMIC DNA]</scope>
    <source>
        <strain evidence="2 3">MPI-CAGE-CH-0241</strain>
    </source>
</reference>
<proteinExistence type="predicted"/>
<accession>A0A9P9AM91</accession>
<protein>
    <submittedName>
        <fullName evidence="2">Uncharacterized protein</fullName>
    </submittedName>
</protein>
<dbReference type="Proteomes" id="UP000777438">
    <property type="component" value="Unassembled WGS sequence"/>
</dbReference>
<comment type="caution">
    <text evidence="2">The sequence shown here is derived from an EMBL/GenBank/DDBJ whole genome shotgun (WGS) entry which is preliminary data.</text>
</comment>
<evidence type="ECO:0000313" key="3">
    <source>
        <dbReference type="Proteomes" id="UP000777438"/>
    </source>
</evidence>
<gene>
    <name evidence="2" type="ORF">B0T10DRAFT_464753</name>
</gene>